<name>A0A8S1VZV2_9CILI</name>
<gene>
    <name evidence="2" type="ORF">PPENT_87.1.T0780156</name>
</gene>
<evidence type="ECO:0000313" key="3">
    <source>
        <dbReference type="Proteomes" id="UP000689195"/>
    </source>
</evidence>
<dbReference type="SMART" id="SM00368">
    <property type="entry name" value="LRR_RI"/>
    <property type="match status" value="9"/>
</dbReference>
<sequence length="2139" mass="248779">MDWAIIRTKIATDYKRQCSEFSKPVNQAIVRTYQTKANDINIIFRGNYKLNFNQRMLDQDLILLLSCLQNYKEHIKHIDLSFNEITNVGVQELSKFLSGCNSLESLNLQSNKISVEGGELIAEGIKDIHTLTHLNLNFNNLQTKGAMSIVEMLFNNKTILELNLANNGIDHDGVIAITSILNWKNNSLQILNLDNPVYHSIGQETAIHFGKMFHSNRGLEKISLQKHNFTCDAIYIITEHLLENNKLRVLDLTANRISFKGCEAIAKYLCGEYCVLESLILTSNRTGHYGAKAIAQALSKNRTLIHLDMVRNDIDDNGLKMIAESLETNDMLVSLKLYQNHFGQMALQAFHKYRMKNNKKQDSGISILTLQTIILKWHMQNKTFHTIFKYQVNILLIELFLYKNSYQQYQYQMQQEIELTLDQILNQIDKHDDELDFSEEGGLVRIVAFDQLKLELRKKILIINLSNNRLKMIEEVNQFFNLKTLEASHNIIEDAKLKTKNLQYLNLQYNRLKRFPDCGPLAQLKYIDISHNSITTIQNNDIKQFSKNLEVLLINDNLIKFAHGYDIKNILEELKQLKIQTLNILKNPFLKKQPLIETAFAVTLSGMLKMLNNKSTDLFIPDANFNIEDILGDVEFIDSEPEEEDQEYAKQLCDKITKCINDPQAIVPCLRKIDDLVNRIIVQPNKADLCFLDKDLKKQQQIAEYIDSFLQNCFLFAQNQQSYVEQILKALAQLAIVKCLEIGRRCFQMVVEIVRSGTGMAVIARNIIQKYSIPLLQQQKELEYVPTFVMEGILRTVEERDDEEMVPLKLAQLNFVDWLDQIMANYMKDMDNLREEQQQRDVLFLNFMAQLAEFTKFANEYHYRGIISKSLVLFKLLVDSDLDEQYIGILYLINNSMKRSQICTKEVLDSRQTACNFIKDVEDELRKYLFMFKKFRNSLLNPETKENKDTILLRYEKVGILIQVFGTIWKSDVIVQQQIKESFLVNELLQMATIPAIHPYLINAVAIYIRKLLKNKVIKIQQPGVDNNEIVKYICLKTHNCELLLHYLGGDYFVLMMKQLDPTIQKLTKNLSSLLNTKIHEVFRNIIKLLKFFSKNAIGYDSPISDICMEVSKNLDNNGRDEALFIVLATPSDMVRLAVVQCLLTIKVSQLDSKEIGKLVTLLGSYRNLGAGKTESVVANIMMILTKIVVGEKSSSREDFVTVFSQNATLYALDILERNQERDLLELGDDNAEYQEKVELSFGTNNFLKSLHCEPLLQENLKGLYQAQCMKNALLNEDSLLTPETLDIDVERSFIGKQSSYLISVLFNRDALLPYKKVSDRILIRIAENLEMRPEDEVEDLSKVKNPGLYDFKEIQKNWKKIALERRAKQTEIWDAMKTSADPFLVIENQEDSIYHQSQHQLFYDQEGSINLLGFLVGRNQSAKSLSLKEYFLETFGNQLNFERMINSINFCIREQVHEHFDNLNKQQEIKKLSTSRMNEKLTTIFQGLPMPTDPLRGFIKQKPYFNPNKIIHFPMFAKKALSITQEHITYTGIKFEERTITVCAYLRIVYALLGYCPQDTNKPNIKRQQMAEQLGQRADYIRELTLICQWADWHNGNIGAKYLKIMNVILEYSFCAKEKQFITSFFVIAKAVRDMLDIISVKLQNEDKFPLTYDDLVLIKETCECMSKIASNLTKISNEDKIMETYEKDYPDHFQRERHEERNQTATLINRQIDEYILLNLLPLQGFTIFLEIIVWDMQSEKSLLAAVGLDEKFFKIKTQTRASLIKLVGLYIVKCKSLKFQILSVLTKMEVFTKKFIRQSFIQEILEDLFQFDYQFKLQDSLLNRSILIKNKDDEEQQGNQRPDYYVDHFIKCYYQTQRGLNIPALVIVTSKYFILCEGDEEIIKKKNTNLQVENPNLIMEFSSLKLIFKINKSQIEGIYRMEGEQRICILYSVTDQPPPFKDEDALEVAILFFPKIISTMKFQIALSNIKFSDDTISQGALLYISNGIQPKCIMWAVIKPEIPIFNKFKEFHKKRMLIHNDGTQLRLFTETLEDWFFLKPDLMLEQTVHKKYSKYPSDTQKKQASEQTYFKLKGSYDLNKLRILEIDQTLHNQLNLEFESSNPLRLLFGCDRAREIFKFSLLKSIDVKRFQIKIVK</sequence>
<dbReference type="PROSITE" id="PS51450">
    <property type="entry name" value="LRR"/>
    <property type="match status" value="1"/>
</dbReference>
<organism evidence="2 3">
    <name type="scientific">Paramecium pentaurelia</name>
    <dbReference type="NCBI Taxonomy" id="43138"/>
    <lineage>
        <taxon>Eukaryota</taxon>
        <taxon>Sar</taxon>
        <taxon>Alveolata</taxon>
        <taxon>Ciliophora</taxon>
        <taxon>Intramacronucleata</taxon>
        <taxon>Oligohymenophorea</taxon>
        <taxon>Peniculida</taxon>
        <taxon>Parameciidae</taxon>
        <taxon>Paramecium</taxon>
    </lineage>
</organism>
<dbReference type="OrthoDB" id="660555at2759"/>
<accession>A0A8S1VZV2</accession>
<dbReference type="PANTHER" id="PTHR24111:SF0">
    <property type="entry name" value="LEUCINE-RICH REPEAT-CONTAINING PROTEIN"/>
    <property type="match status" value="1"/>
</dbReference>
<dbReference type="Pfam" id="PF13516">
    <property type="entry name" value="LRR_6"/>
    <property type="match status" value="6"/>
</dbReference>
<dbReference type="InterPro" id="IPR052201">
    <property type="entry name" value="LRR-containing_regulator"/>
</dbReference>
<keyword evidence="3" id="KW-1185">Reference proteome</keyword>
<dbReference type="EMBL" id="CAJJDO010000078">
    <property type="protein sequence ID" value="CAD8182361.1"/>
    <property type="molecule type" value="Genomic_DNA"/>
</dbReference>
<evidence type="ECO:0000256" key="1">
    <source>
        <dbReference type="ARBA" id="ARBA00022737"/>
    </source>
</evidence>
<keyword evidence="1" id="KW-0677">Repeat</keyword>
<reference evidence="2" key="1">
    <citation type="submission" date="2021-01" db="EMBL/GenBank/DDBJ databases">
        <authorList>
            <consortium name="Genoscope - CEA"/>
            <person name="William W."/>
        </authorList>
    </citation>
    <scope>NUCLEOTIDE SEQUENCE</scope>
</reference>
<dbReference type="Proteomes" id="UP000689195">
    <property type="component" value="Unassembled WGS sequence"/>
</dbReference>
<dbReference type="PANTHER" id="PTHR24111">
    <property type="entry name" value="LEUCINE-RICH REPEAT-CONTAINING PROTEIN 34"/>
    <property type="match status" value="1"/>
</dbReference>
<protein>
    <submittedName>
        <fullName evidence="2">Uncharacterized protein</fullName>
    </submittedName>
</protein>
<dbReference type="InterPro" id="IPR001611">
    <property type="entry name" value="Leu-rich_rpt"/>
</dbReference>
<evidence type="ECO:0000313" key="2">
    <source>
        <dbReference type="EMBL" id="CAD8182361.1"/>
    </source>
</evidence>
<comment type="caution">
    <text evidence="2">The sequence shown here is derived from an EMBL/GenBank/DDBJ whole genome shotgun (WGS) entry which is preliminary data.</text>
</comment>
<proteinExistence type="predicted"/>